<evidence type="ECO:0000256" key="2">
    <source>
        <dbReference type="ARBA" id="ARBA00023043"/>
    </source>
</evidence>
<dbReference type="InterPro" id="IPR002110">
    <property type="entry name" value="Ankyrin_rpt"/>
</dbReference>
<comment type="caution">
    <text evidence="5">The sequence shown here is derived from an EMBL/GenBank/DDBJ whole genome shotgun (WGS) entry which is preliminary data.</text>
</comment>
<dbReference type="EMBL" id="CAXAJV020001299">
    <property type="protein sequence ID" value="CAL7948288.1"/>
    <property type="molecule type" value="Genomic_DNA"/>
</dbReference>
<dbReference type="InterPro" id="IPR036770">
    <property type="entry name" value="Ankyrin_rpt-contain_sf"/>
</dbReference>
<accession>A0ABP1P919</accession>
<feature type="repeat" description="ANK" evidence="3">
    <location>
        <begin position="218"/>
        <end position="250"/>
    </location>
</feature>
<feature type="region of interest" description="Disordered" evidence="4">
    <location>
        <begin position="1"/>
        <end position="21"/>
    </location>
</feature>
<protein>
    <recommendedName>
        <fullName evidence="7">Ankyrin repeat domain-containing protein 54</fullName>
    </recommendedName>
</protein>
<keyword evidence="2 3" id="KW-0040">ANK repeat</keyword>
<evidence type="ECO:0008006" key="7">
    <source>
        <dbReference type="Google" id="ProtNLM"/>
    </source>
</evidence>
<proteinExistence type="predicted"/>
<dbReference type="Proteomes" id="UP001642520">
    <property type="component" value="Unassembled WGS sequence"/>
</dbReference>
<evidence type="ECO:0000313" key="6">
    <source>
        <dbReference type="Proteomes" id="UP001642520"/>
    </source>
</evidence>
<feature type="compositionally biased region" description="Polar residues" evidence="4">
    <location>
        <begin position="1"/>
        <end position="16"/>
    </location>
</feature>
<organism evidence="5 6">
    <name type="scientific">Xylocopa violacea</name>
    <name type="common">Violet carpenter bee</name>
    <name type="synonym">Apis violacea</name>
    <dbReference type="NCBI Taxonomy" id="135666"/>
    <lineage>
        <taxon>Eukaryota</taxon>
        <taxon>Metazoa</taxon>
        <taxon>Ecdysozoa</taxon>
        <taxon>Arthropoda</taxon>
        <taxon>Hexapoda</taxon>
        <taxon>Insecta</taxon>
        <taxon>Pterygota</taxon>
        <taxon>Neoptera</taxon>
        <taxon>Endopterygota</taxon>
        <taxon>Hymenoptera</taxon>
        <taxon>Apocrita</taxon>
        <taxon>Aculeata</taxon>
        <taxon>Apoidea</taxon>
        <taxon>Anthophila</taxon>
        <taxon>Apidae</taxon>
        <taxon>Xylocopa</taxon>
        <taxon>Xylocopa</taxon>
    </lineage>
</organism>
<dbReference type="PANTHER" id="PTHR24171">
    <property type="entry name" value="ANKYRIN REPEAT DOMAIN-CONTAINING PROTEIN 39-RELATED"/>
    <property type="match status" value="1"/>
</dbReference>
<evidence type="ECO:0000256" key="1">
    <source>
        <dbReference type="ARBA" id="ARBA00022737"/>
    </source>
</evidence>
<dbReference type="SUPFAM" id="SSF48403">
    <property type="entry name" value="Ankyrin repeat"/>
    <property type="match status" value="1"/>
</dbReference>
<dbReference type="PANTHER" id="PTHR24171:SF9">
    <property type="entry name" value="ANKYRIN REPEAT DOMAIN-CONTAINING PROTEIN 39"/>
    <property type="match status" value="1"/>
</dbReference>
<feature type="repeat" description="ANK" evidence="3">
    <location>
        <begin position="185"/>
        <end position="217"/>
    </location>
</feature>
<dbReference type="PROSITE" id="PS50088">
    <property type="entry name" value="ANK_REPEAT"/>
    <property type="match status" value="2"/>
</dbReference>
<dbReference type="Pfam" id="PF12796">
    <property type="entry name" value="Ank_2"/>
    <property type="match status" value="1"/>
</dbReference>
<gene>
    <name evidence="5" type="ORF">XYLVIOL_LOCUS8763</name>
</gene>
<keyword evidence="6" id="KW-1185">Reference proteome</keyword>
<evidence type="ECO:0000313" key="5">
    <source>
        <dbReference type="EMBL" id="CAL7948288.1"/>
    </source>
</evidence>
<dbReference type="Gene3D" id="1.25.40.20">
    <property type="entry name" value="Ankyrin repeat-containing domain"/>
    <property type="match status" value="1"/>
</dbReference>
<dbReference type="PROSITE" id="PS50297">
    <property type="entry name" value="ANK_REP_REGION"/>
    <property type="match status" value="2"/>
</dbReference>
<evidence type="ECO:0000256" key="3">
    <source>
        <dbReference type="PROSITE-ProRule" id="PRU00023"/>
    </source>
</evidence>
<keyword evidence="1" id="KW-0677">Repeat</keyword>
<name>A0ABP1P919_XYLVO</name>
<sequence length="338" mass="37724">MTSADSGTEIDNNSIAQKEDVSTEEINNVSLALATITSRNHDIRNIEPNTLRIELASGRTVCWPGIPISSLGSVNENYKYSDFENCIPTSSSGPILVSSNVFHIKSPCVHNDSKLSPYSRDAIVQRRFNLRRMKFIDACKNDHLIHDIHTRLMERRMRSAAATNDTSKMAFLLNCGTSPNNCDERGRTPLHIACCGVYPEIVRLLLKHGADPNIRDCEGNTPLHFAVVKSNVVVVTLLLNAGTDPLCLDQDGYTPLQIAQTKLWLIQNYNLDMIKIKKELQYIVSIMLAHLKTHKDAYNNMETLSTYCSRLSLSCTSDQVQDDAKDLLTNLDALSITQ</sequence>
<evidence type="ECO:0000256" key="4">
    <source>
        <dbReference type="SAM" id="MobiDB-lite"/>
    </source>
</evidence>
<dbReference type="SMART" id="SM00248">
    <property type="entry name" value="ANK"/>
    <property type="match status" value="2"/>
</dbReference>
<reference evidence="5 6" key="1">
    <citation type="submission" date="2024-08" db="EMBL/GenBank/DDBJ databases">
        <authorList>
            <person name="Will J Nash"/>
            <person name="Angela Man"/>
            <person name="Seanna McTaggart"/>
            <person name="Kendall Baker"/>
            <person name="Tom Barker"/>
            <person name="Leah Catchpole"/>
            <person name="Alex Durrant"/>
            <person name="Karim Gharbi"/>
            <person name="Naomi Irish"/>
            <person name="Gemy Kaithakottil"/>
            <person name="Debby Ku"/>
            <person name="Aaliyah Providence"/>
            <person name="Felix Shaw"/>
            <person name="David Swarbreck"/>
            <person name="Chris Watkins"/>
            <person name="Ann M. McCartney"/>
            <person name="Giulio Formenti"/>
            <person name="Alice Mouton"/>
            <person name="Noel Vella"/>
            <person name="Bjorn M von Reumont"/>
            <person name="Adriana Vella"/>
            <person name="Wilfried Haerty"/>
        </authorList>
    </citation>
    <scope>NUCLEOTIDE SEQUENCE [LARGE SCALE GENOMIC DNA]</scope>
</reference>